<dbReference type="OrthoDB" id="40462at2157"/>
<dbReference type="InterPro" id="IPR059176">
    <property type="entry name" value="UDP-X_N"/>
</dbReference>
<name>A0A1I6HF16_9EURY</name>
<dbReference type="Pfam" id="PF12535">
    <property type="entry name" value="Nudix_N"/>
    <property type="match status" value="1"/>
</dbReference>
<feature type="domain" description="Nudix hydrolase" evidence="3">
    <location>
        <begin position="86"/>
        <end position="218"/>
    </location>
</feature>
<dbReference type="EMBL" id="FOYT01000002">
    <property type="protein sequence ID" value="SFR52974.1"/>
    <property type="molecule type" value="Genomic_DNA"/>
</dbReference>
<reference evidence="5" key="1">
    <citation type="submission" date="2016-10" db="EMBL/GenBank/DDBJ databases">
        <authorList>
            <person name="Varghese N."/>
            <person name="Submissions S."/>
        </authorList>
    </citation>
    <scope>NUCLEOTIDE SEQUENCE [LARGE SCALE GENOMIC DNA]</scope>
    <source>
        <strain evidence="5">CGMCC 1.7736</strain>
    </source>
</reference>
<organism evidence="4 5">
    <name type="scientific">Halogeometricum rufum</name>
    <dbReference type="NCBI Taxonomy" id="553469"/>
    <lineage>
        <taxon>Archaea</taxon>
        <taxon>Methanobacteriati</taxon>
        <taxon>Methanobacteriota</taxon>
        <taxon>Stenosarchaea group</taxon>
        <taxon>Halobacteria</taxon>
        <taxon>Halobacteriales</taxon>
        <taxon>Haloferacaceae</taxon>
        <taxon>Halogeometricum</taxon>
    </lineage>
</organism>
<evidence type="ECO:0000313" key="5">
    <source>
        <dbReference type="Proteomes" id="UP000198531"/>
    </source>
</evidence>
<evidence type="ECO:0000256" key="2">
    <source>
        <dbReference type="ARBA" id="ARBA00022801"/>
    </source>
</evidence>
<dbReference type="InterPro" id="IPR020476">
    <property type="entry name" value="Nudix_hydrolase"/>
</dbReference>
<dbReference type="InterPro" id="IPR020084">
    <property type="entry name" value="NUDIX_hydrolase_CS"/>
</dbReference>
<gene>
    <name evidence="4" type="ORF">SAMN04487947_1983</name>
</gene>
<evidence type="ECO:0000256" key="1">
    <source>
        <dbReference type="ARBA" id="ARBA00001946"/>
    </source>
</evidence>
<dbReference type="Proteomes" id="UP000198531">
    <property type="component" value="Unassembled WGS sequence"/>
</dbReference>
<dbReference type="PRINTS" id="PR00502">
    <property type="entry name" value="NUDIXFAMILY"/>
</dbReference>
<evidence type="ECO:0000313" key="4">
    <source>
        <dbReference type="EMBL" id="SFR52974.1"/>
    </source>
</evidence>
<sequence length="220" mass="24508">MTEDGPDPRPNRPPETEDGRSLLALLDELRVIAQNGLEYGDDGHDAHDEERYRRLLDLTSEWYGVALDLPPAEARDRLAAELGHATAKVGANAAVFDDDGRILLVRRADNGRWDLPGGFVEPNETPPEAAVREAREEAGVEVSVAELVGVYAVGPDDEGSPHAHTHVPIVYRCERIGGELDGSHESTEVRFRHVDDVSAWHTKNEQFARDAHERWVRRDE</sequence>
<dbReference type="PANTHER" id="PTHR43046">
    <property type="entry name" value="GDP-MANNOSE MANNOSYL HYDROLASE"/>
    <property type="match status" value="1"/>
</dbReference>
<dbReference type="GO" id="GO:0016787">
    <property type="term" value="F:hydrolase activity"/>
    <property type="evidence" value="ECO:0007669"/>
    <property type="project" value="UniProtKB-KW"/>
</dbReference>
<keyword evidence="5" id="KW-1185">Reference proteome</keyword>
<dbReference type="InterPro" id="IPR015797">
    <property type="entry name" value="NUDIX_hydrolase-like_dom_sf"/>
</dbReference>
<dbReference type="PANTHER" id="PTHR43046:SF14">
    <property type="entry name" value="MUTT_NUDIX FAMILY PROTEIN"/>
    <property type="match status" value="1"/>
</dbReference>
<keyword evidence="2" id="KW-0378">Hydrolase</keyword>
<dbReference type="PROSITE" id="PS51462">
    <property type="entry name" value="NUDIX"/>
    <property type="match status" value="1"/>
</dbReference>
<dbReference type="STRING" id="553469.SAMN04487947_1983"/>
<comment type="cofactor">
    <cofactor evidence="1">
        <name>Mg(2+)</name>
        <dbReference type="ChEBI" id="CHEBI:18420"/>
    </cofactor>
</comment>
<dbReference type="Pfam" id="PF00293">
    <property type="entry name" value="NUDIX"/>
    <property type="match status" value="1"/>
</dbReference>
<proteinExistence type="predicted"/>
<dbReference type="RefSeq" id="WP_089807176.1">
    <property type="nucleotide sequence ID" value="NZ_FOYT01000002.1"/>
</dbReference>
<evidence type="ECO:0000259" key="3">
    <source>
        <dbReference type="PROSITE" id="PS51462"/>
    </source>
</evidence>
<protein>
    <submittedName>
        <fullName evidence="4">ADP-ribose pyrophosphatase YjhB, NUDIX family</fullName>
    </submittedName>
</protein>
<dbReference type="Gene3D" id="6.10.250.1120">
    <property type="match status" value="1"/>
</dbReference>
<dbReference type="InterPro" id="IPR000086">
    <property type="entry name" value="NUDIX_hydrolase_dom"/>
</dbReference>
<dbReference type="AlphaFoldDB" id="A0A1I6HF16"/>
<dbReference type="SUPFAM" id="SSF55811">
    <property type="entry name" value="Nudix"/>
    <property type="match status" value="1"/>
</dbReference>
<dbReference type="Gene3D" id="3.90.79.10">
    <property type="entry name" value="Nucleoside Triphosphate Pyrophosphohydrolase"/>
    <property type="match status" value="1"/>
</dbReference>
<accession>A0A1I6HF16</accession>
<dbReference type="PROSITE" id="PS00893">
    <property type="entry name" value="NUDIX_BOX"/>
    <property type="match status" value="1"/>
</dbReference>